<dbReference type="EMBL" id="LSSK01000628">
    <property type="protein sequence ID" value="OMH82622.1"/>
    <property type="molecule type" value="Genomic_DNA"/>
</dbReference>
<reference evidence="3" key="1">
    <citation type="submission" date="2017-01" db="EMBL/GenBank/DDBJ databases">
        <authorList>
            <person name="Wang Y."/>
            <person name="White M."/>
            <person name="Kvist S."/>
            <person name="Moncalvo J.-M."/>
        </authorList>
    </citation>
    <scope>NUCLEOTIDE SEQUENCE [LARGE SCALE GENOMIC DNA]</scope>
    <source>
        <strain evidence="3">COL-18-3</strain>
    </source>
</reference>
<gene>
    <name evidence="2" type="ORF">AX774_g3895</name>
</gene>
<name>A0A1R1PP13_ZANCU</name>
<organism evidence="2 3">
    <name type="scientific">Zancudomyces culisetae</name>
    <name type="common">Gut fungus</name>
    <name type="synonym">Smittium culisetae</name>
    <dbReference type="NCBI Taxonomy" id="1213189"/>
    <lineage>
        <taxon>Eukaryota</taxon>
        <taxon>Fungi</taxon>
        <taxon>Fungi incertae sedis</taxon>
        <taxon>Zoopagomycota</taxon>
        <taxon>Kickxellomycotina</taxon>
        <taxon>Harpellomycetes</taxon>
        <taxon>Harpellales</taxon>
        <taxon>Legeriomycetaceae</taxon>
        <taxon>Zancudomyces</taxon>
    </lineage>
</organism>
<keyword evidence="3" id="KW-1185">Reference proteome</keyword>
<dbReference type="Proteomes" id="UP000188320">
    <property type="component" value="Unassembled WGS sequence"/>
</dbReference>
<feature type="chain" id="PRO_5010301703" evidence="1">
    <location>
        <begin position="20"/>
        <end position="120"/>
    </location>
</feature>
<feature type="signal peptide" evidence="1">
    <location>
        <begin position="1"/>
        <end position="19"/>
    </location>
</feature>
<dbReference type="AlphaFoldDB" id="A0A1R1PP13"/>
<evidence type="ECO:0000313" key="3">
    <source>
        <dbReference type="Proteomes" id="UP000188320"/>
    </source>
</evidence>
<evidence type="ECO:0000256" key="1">
    <source>
        <dbReference type="SAM" id="SignalP"/>
    </source>
</evidence>
<proteinExistence type="predicted"/>
<evidence type="ECO:0000313" key="2">
    <source>
        <dbReference type="EMBL" id="OMH82622.1"/>
    </source>
</evidence>
<sequence length="120" mass="13210">MRISAAAFMTAGLVTGVLSMPAAPINVQDNSGLPRDTPVTGNSNMVPVIMVGNEEAASDRAIMTKLKEEMQSPDTGKSEKAAEVVQYLDQMFSEEQAHLQKRLGSTYKYYSSARILYYWL</sequence>
<accession>A0A1R1PP13</accession>
<keyword evidence="1" id="KW-0732">Signal</keyword>
<comment type="caution">
    <text evidence="2">The sequence shown here is derived from an EMBL/GenBank/DDBJ whole genome shotgun (WGS) entry which is preliminary data.</text>
</comment>
<protein>
    <submittedName>
        <fullName evidence="2">Uncharacterized protein</fullName>
    </submittedName>
</protein>